<sequence>MKNMPPRSEKGFIALFTAIILSVVLILVSISLNRGGYLTRWETLDAEYKNRSLALAEACLDMAMLKLANNPTYAGGETNLMVGYDKCDIGAVSAGGFQYTINTSAVFPDASVWSQGAVTKLNVVVNSADFSLVSWVESP</sequence>
<proteinExistence type="predicted"/>
<reference evidence="2 3" key="1">
    <citation type="journal article" date="2015" name="Nature">
        <title>rRNA introns, odd ribosomes, and small enigmatic genomes across a large radiation of phyla.</title>
        <authorList>
            <person name="Brown C.T."/>
            <person name="Hug L.A."/>
            <person name="Thomas B.C."/>
            <person name="Sharon I."/>
            <person name="Castelle C.J."/>
            <person name="Singh A."/>
            <person name="Wilkins M.J."/>
            <person name="Williams K.H."/>
            <person name="Banfield J.F."/>
        </authorList>
    </citation>
    <scope>NUCLEOTIDE SEQUENCE [LARGE SCALE GENOMIC DNA]</scope>
</reference>
<dbReference type="STRING" id="1618647.UW30_C0011G0026"/>
<dbReference type="Proteomes" id="UP000034736">
    <property type="component" value="Unassembled WGS sequence"/>
</dbReference>
<evidence type="ECO:0000313" key="3">
    <source>
        <dbReference type="Proteomes" id="UP000034736"/>
    </source>
</evidence>
<evidence type="ECO:0008006" key="4">
    <source>
        <dbReference type="Google" id="ProtNLM"/>
    </source>
</evidence>
<dbReference type="AlphaFoldDB" id="A0A0G1H366"/>
<gene>
    <name evidence="2" type="ORF">UW30_C0011G0026</name>
</gene>
<dbReference type="EMBL" id="LCHU01000011">
    <property type="protein sequence ID" value="KKT41195.1"/>
    <property type="molecule type" value="Genomic_DNA"/>
</dbReference>
<organism evidence="2 3">
    <name type="scientific">Candidatus Giovannonibacteria bacterium GW2011_GWA2_44_13b</name>
    <dbReference type="NCBI Taxonomy" id="1618647"/>
    <lineage>
        <taxon>Bacteria</taxon>
        <taxon>Candidatus Giovannoniibacteriota</taxon>
    </lineage>
</organism>
<accession>A0A0G1H366</accession>
<feature type="transmembrane region" description="Helical" evidence="1">
    <location>
        <begin position="12"/>
        <end position="32"/>
    </location>
</feature>
<evidence type="ECO:0000313" key="2">
    <source>
        <dbReference type="EMBL" id="KKT41195.1"/>
    </source>
</evidence>
<protein>
    <recommendedName>
        <fullName evidence="4">Type 4 fimbrial biogenesis protein PilX N-terminal domain-containing protein</fullName>
    </recommendedName>
</protein>
<keyword evidence="1" id="KW-1133">Transmembrane helix</keyword>
<evidence type="ECO:0000256" key="1">
    <source>
        <dbReference type="SAM" id="Phobius"/>
    </source>
</evidence>
<name>A0A0G1H366_9BACT</name>
<keyword evidence="1" id="KW-0472">Membrane</keyword>
<comment type="caution">
    <text evidence="2">The sequence shown here is derived from an EMBL/GenBank/DDBJ whole genome shotgun (WGS) entry which is preliminary data.</text>
</comment>
<keyword evidence="1" id="KW-0812">Transmembrane</keyword>